<keyword evidence="4 6" id="KW-1133">Transmembrane helix</keyword>
<gene>
    <name evidence="7" type="ORF">BGX16_2802</name>
</gene>
<keyword evidence="3 6" id="KW-0812">Transmembrane</keyword>
<comment type="caution">
    <text evidence="7">The sequence shown here is derived from an EMBL/GenBank/DDBJ whole genome shotgun (WGS) entry which is preliminary data.</text>
</comment>
<sequence>MQKIKTILKLVVSVGGLIFVFSRVPFSDISKNWNLSVLPWLIPMLILTELGMLIQANRWKKMSIEGPEIPYRSYYAYIALGYFFNNLLPGGFGGDVVKSVAFGKRYGQTSQSVASILISRILGLLALFVCFFCAIPFLSLQKAIPSVYHVTMICMCGLCIAATVLCLFSDKFHLDIISKRVPFVAKLQNSLAIYRKHKGILFFAVMDSIWLQLITIATNCLYFMAIGHPVSWAAVTVFSGIIIIVSMIPISINGIGIREGVQISLYTGLLGIPADIVLSAGLLGYILLLFQVCQGAVVFAIQKKHSKAG</sequence>
<evidence type="ECO:0000256" key="1">
    <source>
        <dbReference type="ARBA" id="ARBA00004651"/>
    </source>
</evidence>
<feature type="transmembrane region" description="Helical" evidence="6">
    <location>
        <begin position="276"/>
        <end position="301"/>
    </location>
</feature>
<keyword evidence="5 6" id="KW-0472">Membrane</keyword>
<name>A0A2M9AAW8_9BACT</name>
<dbReference type="PANTHER" id="PTHR40277:SF1">
    <property type="entry name" value="BLL5419 PROTEIN"/>
    <property type="match status" value="1"/>
</dbReference>
<evidence type="ECO:0000256" key="2">
    <source>
        <dbReference type="ARBA" id="ARBA00022475"/>
    </source>
</evidence>
<dbReference type="RefSeq" id="WP_100426598.1">
    <property type="nucleotide sequence ID" value="NZ_PGEX01000001.1"/>
</dbReference>
<dbReference type="EMBL" id="PGEX01000001">
    <property type="protein sequence ID" value="PJJ42757.1"/>
    <property type="molecule type" value="Genomic_DNA"/>
</dbReference>
<reference evidence="7 8" key="1">
    <citation type="submission" date="2017-11" db="EMBL/GenBank/DDBJ databases">
        <title>Animal gut microbial communities from fecal samples from Wisconsin, USA.</title>
        <authorList>
            <person name="Neumann A."/>
        </authorList>
    </citation>
    <scope>NUCLEOTIDE SEQUENCE [LARGE SCALE GENOMIC DNA]</scope>
    <source>
        <strain evidence="7 8">UWS3</strain>
    </source>
</reference>
<feature type="transmembrane region" description="Helical" evidence="6">
    <location>
        <begin position="37"/>
        <end position="54"/>
    </location>
</feature>
<keyword evidence="8" id="KW-1185">Reference proteome</keyword>
<feature type="transmembrane region" description="Helical" evidence="6">
    <location>
        <begin position="147"/>
        <end position="168"/>
    </location>
</feature>
<feature type="transmembrane region" description="Helical" evidence="6">
    <location>
        <begin position="74"/>
        <end position="92"/>
    </location>
</feature>
<dbReference type="GO" id="GO:0005886">
    <property type="term" value="C:plasma membrane"/>
    <property type="evidence" value="ECO:0007669"/>
    <property type="project" value="UniProtKB-SubCell"/>
</dbReference>
<feature type="transmembrane region" description="Helical" evidence="6">
    <location>
        <begin position="112"/>
        <end position="135"/>
    </location>
</feature>
<evidence type="ECO:0000256" key="6">
    <source>
        <dbReference type="SAM" id="Phobius"/>
    </source>
</evidence>
<dbReference type="PANTHER" id="PTHR40277">
    <property type="entry name" value="BLL5419 PROTEIN"/>
    <property type="match status" value="1"/>
</dbReference>
<accession>A0A2M9AAW8</accession>
<dbReference type="InterPro" id="IPR022791">
    <property type="entry name" value="L-PG_synthase/AglD"/>
</dbReference>
<evidence type="ECO:0000256" key="4">
    <source>
        <dbReference type="ARBA" id="ARBA00022989"/>
    </source>
</evidence>
<comment type="subcellular location">
    <subcellularLocation>
        <location evidence="1">Cell membrane</location>
        <topology evidence="1">Multi-pass membrane protein</topology>
    </subcellularLocation>
</comment>
<evidence type="ECO:0000256" key="3">
    <source>
        <dbReference type="ARBA" id="ARBA00022692"/>
    </source>
</evidence>
<evidence type="ECO:0000313" key="8">
    <source>
        <dbReference type="Proteomes" id="UP000231134"/>
    </source>
</evidence>
<organism evidence="7 8">
    <name type="scientific">Hallerella succinigenes</name>
    <dbReference type="NCBI Taxonomy" id="1896222"/>
    <lineage>
        <taxon>Bacteria</taxon>
        <taxon>Pseudomonadati</taxon>
        <taxon>Fibrobacterota</taxon>
        <taxon>Fibrobacteria</taxon>
        <taxon>Fibrobacterales</taxon>
        <taxon>Fibrobacteraceae</taxon>
        <taxon>Hallerella</taxon>
    </lineage>
</organism>
<dbReference type="OrthoDB" id="5470260at2"/>
<protein>
    <submittedName>
        <fullName evidence="7">Uncharacterized protein</fullName>
    </submittedName>
</protein>
<evidence type="ECO:0000313" key="7">
    <source>
        <dbReference type="EMBL" id="PJJ42757.1"/>
    </source>
</evidence>
<proteinExistence type="predicted"/>
<evidence type="ECO:0000256" key="5">
    <source>
        <dbReference type="ARBA" id="ARBA00023136"/>
    </source>
</evidence>
<dbReference type="AlphaFoldDB" id="A0A2M9AAW8"/>
<dbReference type="Pfam" id="PF03706">
    <property type="entry name" value="LPG_synthase_TM"/>
    <property type="match status" value="1"/>
</dbReference>
<feature type="transmembrane region" description="Helical" evidence="6">
    <location>
        <begin position="7"/>
        <end position="25"/>
    </location>
</feature>
<dbReference type="Proteomes" id="UP000231134">
    <property type="component" value="Unassembled WGS sequence"/>
</dbReference>
<dbReference type="NCBIfam" id="TIGR00374">
    <property type="entry name" value="flippase-like domain"/>
    <property type="match status" value="1"/>
</dbReference>
<feature type="transmembrane region" description="Helical" evidence="6">
    <location>
        <begin position="200"/>
        <end position="225"/>
    </location>
</feature>
<feature type="transmembrane region" description="Helical" evidence="6">
    <location>
        <begin position="232"/>
        <end position="256"/>
    </location>
</feature>
<keyword evidence="2" id="KW-1003">Cell membrane</keyword>